<dbReference type="InterPro" id="IPR009003">
    <property type="entry name" value="Peptidase_S1_PA"/>
</dbReference>
<evidence type="ECO:0000256" key="4">
    <source>
        <dbReference type="ARBA" id="ARBA00022825"/>
    </source>
</evidence>
<keyword evidence="6" id="KW-0732">Signal</keyword>
<keyword evidence="2" id="KW-0645">Protease</keyword>
<feature type="chain" id="PRO_5044238013" description="PDZ domain-containing protein" evidence="6">
    <location>
        <begin position="19"/>
        <end position="492"/>
    </location>
</feature>
<dbReference type="Pfam" id="PF13365">
    <property type="entry name" value="Trypsin_2"/>
    <property type="match status" value="1"/>
</dbReference>
<evidence type="ECO:0000313" key="8">
    <source>
        <dbReference type="EMBL" id="KAL1499579.1"/>
    </source>
</evidence>
<evidence type="ECO:0000259" key="7">
    <source>
        <dbReference type="PROSITE" id="PS50106"/>
    </source>
</evidence>
<name>A0AB34IHI5_PRYPA</name>
<dbReference type="GO" id="GO:0004252">
    <property type="term" value="F:serine-type endopeptidase activity"/>
    <property type="evidence" value="ECO:0007669"/>
    <property type="project" value="InterPro"/>
</dbReference>
<dbReference type="InterPro" id="IPR051201">
    <property type="entry name" value="Chloro_Bact_Ser_Proteases"/>
</dbReference>
<dbReference type="Gene3D" id="2.30.42.10">
    <property type="match status" value="1"/>
</dbReference>
<sequence length="492" mass="52318">MSVARGTLLLACAFVTHAFRADAFARILPTAPQKHDSILQVRAAVPNPHQGASPVMRMSGVTEASTRNADRPRSAYRQKFDDDFSGLTTGELKSLLMDRGVDYRDCLEKRDLIEKLKQSSLDGKQRGHRSEPSQSLHENELRTVNTFQRAAPSVAYIQVVVQALESPLSLRPTDVAQGAGSGFVWDDKGHVVTNFHVIMSALGSGRFGRPGKKIKVTLNDGTNDALDAEVVGVEPEKDLAVLRIIPSKGSQLPPPIAIGSSHDLSVGQSVMAIGNPFGLDHTLTTGVVSALGREVDGVGGRPIKGCIQTDAAINPGNSGGPLLDSNGRLIGVNTAIFSLPTGGGGAGNIGIGFAIPVDTVRRVVNQLIMYGRVVRPTLGLNVAADQQVKALSARLRAPLDGVLVMEVIPGGPAAQSGIQPTRRTASGELSLGDLITSVNGAPVRQVEDLLSAIEEKQAGDSVELRVWRNCDPNRQERVLIRRLVLREQLVAS</sequence>
<dbReference type="Pfam" id="PF13180">
    <property type="entry name" value="PDZ_2"/>
    <property type="match status" value="1"/>
</dbReference>
<reference evidence="8 9" key="1">
    <citation type="journal article" date="2024" name="Science">
        <title>Giant polyketide synthase enzymes in the biosynthesis of giant marine polyether toxins.</title>
        <authorList>
            <person name="Fallon T.R."/>
            <person name="Shende V.V."/>
            <person name="Wierzbicki I.H."/>
            <person name="Pendleton A.L."/>
            <person name="Watervoot N.F."/>
            <person name="Auber R.P."/>
            <person name="Gonzalez D.J."/>
            <person name="Wisecaver J.H."/>
            <person name="Moore B.S."/>
        </authorList>
    </citation>
    <scope>NUCLEOTIDE SEQUENCE [LARGE SCALE GENOMIC DNA]</scope>
    <source>
        <strain evidence="8 9">12B1</strain>
    </source>
</reference>
<dbReference type="FunFam" id="2.40.10.10:FF:000001">
    <property type="entry name" value="Periplasmic serine protease DegS"/>
    <property type="match status" value="1"/>
</dbReference>
<evidence type="ECO:0000256" key="6">
    <source>
        <dbReference type="SAM" id="SignalP"/>
    </source>
</evidence>
<dbReference type="InterPro" id="IPR001478">
    <property type="entry name" value="PDZ"/>
</dbReference>
<dbReference type="SUPFAM" id="SSF50494">
    <property type="entry name" value="Trypsin-like serine proteases"/>
    <property type="match status" value="1"/>
</dbReference>
<dbReference type="InterPro" id="IPR036034">
    <property type="entry name" value="PDZ_sf"/>
</dbReference>
<dbReference type="Proteomes" id="UP001515480">
    <property type="component" value="Unassembled WGS sequence"/>
</dbReference>
<keyword evidence="9" id="KW-1185">Reference proteome</keyword>
<organism evidence="8 9">
    <name type="scientific">Prymnesium parvum</name>
    <name type="common">Toxic golden alga</name>
    <dbReference type="NCBI Taxonomy" id="97485"/>
    <lineage>
        <taxon>Eukaryota</taxon>
        <taxon>Haptista</taxon>
        <taxon>Haptophyta</taxon>
        <taxon>Prymnesiophyceae</taxon>
        <taxon>Prymnesiales</taxon>
        <taxon>Prymnesiaceae</taxon>
        <taxon>Prymnesium</taxon>
    </lineage>
</organism>
<dbReference type="SUPFAM" id="SSF50156">
    <property type="entry name" value="PDZ domain-like"/>
    <property type="match status" value="1"/>
</dbReference>
<dbReference type="InterPro" id="IPR036361">
    <property type="entry name" value="SAP_dom_sf"/>
</dbReference>
<feature type="domain" description="PDZ" evidence="7">
    <location>
        <begin position="367"/>
        <end position="470"/>
    </location>
</feature>
<dbReference type="Gene3D" id="2.40.10.120">
    <property type="match status" value="1"/>
</dbReference>
<evidence type="ECO:0000256" key="1">
    <source>
        <dbReference type="ARBA" id="ARBA00010541"/>
    </source>
</evidence>
<dbReference type="PANTHER" id="PTHR43343:SF3">
    <property type="entry name" value="PROTEASE DO-LIKE 8, CHLOROPLASTIC"/>
    <property type="match status" value="1"/>
</dbReference>
<keyword evidence="3" id="KW-0378">Hydrolase</keyword>
<keyword evidence="4" id="KW-0720">Serine protease</keyword>
<protein>
    <recommendedName>
        <fullName evidence="7">PDZ domain-containing protein</fullName>
    </recommendedName>
</protein>
<comment type="caution">
    <text evidence="8">The sequence shown here is derived from an EMBL/GenBank/DDBJ whole genome shotgun (WGS) entry which is preliminary data.</text>
</comment>
<evidence type="ECO:0000256" key="5">
    <source>
        <dbReference type="SAM" id="MobiDB-lite"/>
    </source>
</evidence>
<dbReference type="PROSITE" id="PS50106">
    <property type="entry name" value="PDZ"/>
    <property type="match status" value="1"/>
</dbReference>
<dbReference type="SMART" id="SM00228">
    <property type="entry name" value="PDZ"/>
    <property type="match status" value="1"/>
</dbReference>
<dbReference type="PRINTS" id="PR00834">
    <property type="entry name" value="PROTEASES2C"/>
</dbReference>
<dbReference type="InterPro" id="IPR001940">
    <property type="entry name" value="Peptidase_S1C"/>
</dbReference>
<evidence type="ECO:0000256" key="2">
    <source>
        <dbReference type="ARBA" id="ARBA00022670"/>
    </source>
</evidence>
<evidence type="ECO:0000256" key="3">
    <source>
        <dbReference type="ARBA" id="ARBA00022801"/>
    </source>
</evidence>
<dbReference type="Gene3D" id="1.10.720.30">
    <property type="entry name" value="SAP domain"/>
    <property type="match status" value="1"/>
</dbReference>
<feature type="signal peptide" evidence="6">
    <location>
        <begin position="1"/>
        <end position="18"/>
    </location>
</feature>
<accession>A0AB34IHI5</accession>
<proteinExistence type="inferred from homology"/>
<dbReference type="EMBL" id="JBGBPQ010000025">
    <property type="protein sequence ID" value="KAL1499579.1"/>
    <property type="molecule type" value="Genomic_DNA"/>
</dbReference>
<comment type="similarity">
    <text evidence="1">Belongs to the peptidase S1C family.</text>
</comment>
<dbReference type="AlphaFoldDB" id="A0AB34IHI5"/>
<gene>
    <name evidence="8" type="ORF">AB1Y20_011779</name>
</gene>
<dbReference type="PANTHER" id="PTHR43343">
    <property type="entry name" value="PEPTIDASE S12"/>
    <property type="match status" value="1"/>
</dbReference>
<dbReference type="SUPFAM" id="SSF68906">
    <property type="entry name" value="SAP domain"/>
    <property type="match status" value="1"/>
</dbReference>
<feature type="region of interest" description="Disordered" evidence="5">
    <location>
        <begin position="118"/>
        <end position="139"/>
    </location>
</feature>
<dbReference type="GO" id="GO:0006508">
    <property type="term" value="P:proteolysis"/>
    <property type="evidence" value="ECO:0007669"/>
    <property type="project" value="UniProtKB-KW"/>
</dbReference>
<evidence type="ECO:0000313" key="9">
    <source>
        <dbReference type="Proteomes" id="UP001515480"/>
    </source>
</evidence>